<dbReference type="InterPro" id="IPR009100">
    <property type="entry name" value="AcylCoA_DH/oxidase_NM_dom_sf"/>
</dbReference>
<feature type="domain" description="Aminoglycoside phosphotransferase" evidence="8">
    <location>
        <begin position="258"/>
        <end position="470"/>
    </location>
</feature>
<dbReference type="CDD" id="cd05154">
    <property type="entry name" value="ACAD10_11_N-like"/>
    <property type="match status" value="1"/>
</dbReference>
<dbReference type="InterPro" id="IPR011945">
    <property type="entry name" value="HAD-SF_ppase_IA/epoxid_hydro_N"/>
</dbReference>
<dbReference type="Gene3D" id="2.40.110.10">
    <property type="entry name" value="Butyryl-CoA Dehydrogenase, subunit A, domain 2"/>
    <property type="match status" value="1"/>
</dbReference>
<dbReference type="InterPro" id="IPR006439">
    <property type="entry name" value="HAD-SF_hydro_IA"/>
</dbReference>
<evidence type="ECO:0008006" key="13">
    <source>
        <dbReference type="Google" id="ProtNLM"/>
    </source>
</evidence>
<dbReference type="SUPFAM" id="SSF56784">
    <property type="entry name" value="HAD-like"/>
    <property type="match status" value="1"/>
</dbReference>
<dbReference type="GO" id="GO:0050660">
    <property type="term" value="F:flavin adenine dinucleotide binding"/>
    <property type="evidence" value="ECO:0007669"/>
    <property type="project" value="InterPro"/>
</dbReference>
<dbReference type="GO" id="GO:0005737">
    <property type="term" value="C:cytoplasm"/>
    <property type="evidence" value="ECO:0000318"/>
    <property type="project" value="GO_Central"/>
</dbReference>
<evidence type="ECO:0000313" key="12">
    <source>
        <dbReference type="Proteomes" id="UP000001593"/>
    </source>
</evidence>
<keyword evidence="3" id="KW-0285">Flavoprotein</keyword>
<dbReference type="NCBIfam" id="TIGR01509">
    <property type="entry name" value="HAD-SF-IA-v3"/>
    <property type="match status" value="1"/>
</dbReference>
<dbReference type="Gene3D" id="1.10.150.240">
    <property type="entry name" value="Putative phosphatase, domain 2"/>
    <property type="match status" value="1"/>
</dbReference>
<reference evidence="11 12" key="1">
    <citation type="journal article" date="2007" name="Science">
        <title>Sea anemone genome reveals ancestral eumetazoan gene repertoire and genomic organization.</title>
        <authorList>
            <person name="Putnam N.H."/>
            <person name="Srivastava M."/>
            <person name="Hellsten U."/>
            <person name="Dirks B."/>
            <person name="Chapman J."/>
            <person name="Salamov A."/>
            <person name="Terry A."/>
            <person name="Shapiro H."/>
            <person name="Lindquist E."/>
            <person name="Kapitonov V.V."/>
            <person name="Jurka J."/>
            <person name="Genikhovich G."/>
            <person name="Grigoriev I.V."/>
            <person name="Lucas S.M."/>
            <person name="Steele R.E."/>
            <person name="Finnerty J.R."/>
            <person name="Technau U."/>
            <person name="Martindale M.Q."/>
            <person name="Rokhsar D.S."/>
        </authorList>
    </citation>
    <scope>NUCLEOTIDE SEQUENCE [LARGE SCALE GENOMIC DNA]</scope>
    <source>
        <strain evidence="12">CH2 X CH6</strain>
    </source>
</reference>
<dbReference type="InterPro" id="IPR036250">
    <property type="entry name" value="AcylCo_DH-like_C"/>
</dbReference>
<evidence type="ECO:0000259" key="10">
    <source>
        <dbReference type="Pfam" id="PF02771"/>
    </source>
</evidence>
<dbReference type="OMA" id="FYLMEYQ"/>
<keyword evidence="6" id="KW-0560">Oxidoreductase</keyword>
<dbReference type="NCBIfam" id="TIGR02247">
    <property type="entry name" value="HAD-1A3-hyp"/>
    <property type="match status" value="1"/>
</dbReference>
<dbReference type="InterPro" id="IPR041726">
    <property type="entry name" value="ACAD10_11_N"/>
</dbReference>
<dbReference type="PRINTS" id="PR00413">
    <property type="entry name" value="HADHALOGNASE"/>
</dbReference>
<dbReference type="GO" id="GO:0033539">
    <property type="term" value="P:fatty acid beta-oxidation using acyl-CoA dehydrogenase"/>
    <property type="evidence" value="ECO:0000318"/>
    <property type="project" value="GO_Central"/>
</dbReference>
<dbReference type="Gene3D" id="3.40.50.1000">
    <property type="entry name" value="HAD superfamily/HAD-like"/>
    <property type="match status" value="1"/>
</dbReference>
<dbReference type="GO" id="GO:0003995">
    <property type="term" value="F:acyl-CoA dehydrogenase activity"/>
    <property type="evidence" value="ECO:0000318"/>
    <property type="project" value="GO_Central"/>
</dbReference>
<dbReference type="Pfam" id="PF00441">
    <property type="entry name" value="Acyl-CoA_dh_1"/>
    <property type="match status" value="1"/>
</dbReference>
<dbReference type="EMBL" id="DS469571">
    <property type="protein sequence ID" value="EDO41871.1"/>
    <property type="molecule type" value="Genomic_DNA"/>
</dbReference>
<dbReference type="InterPro" id="IPR037069">
    <property type="entry name" value="AcylCoA_DH/ox_N_sf"/>
</dbReference>
<evidence type="ECO:0000256" key="5">
    <source>
        <dbReference type="ARBA" id="ARBA00022990"/>
    </source>
</evidence>
<dbReference type="FunFam" id="1.20.140.10:FF:000018">
    <property type="entry name" value="Acyl-CoA dehydrogenase family member 10"/>
    <property type="match status" value="1"/>
</dbReference>
<feature type="domain" description="Acyl-CoA dehydrogenase/oxidase N-terminal" evidence="10">
    <location>
        <begin position="666"/>
        <end position="746"/>
    </location>
</feature>
<comment type="similarity">
    <text evidence="2">Belongs to the acyl-CoA dehydrogenase family.</text>
</comment>
<dbReference type="Gene3D" id="3.30.200.20">
    <property type="entry name" value="Phosphorylase Kinase, domain 1"/>
    <property type="match status" value="1"/>
</dbReference>
<dbReference type="AlphaFoldDB" id="A7S305"/>
<dbReference type="InterPro" id="IPR023198">
    <property type="entry name" value="PGP-like_dom2"/>
</dbReference>
<dbReference type="InterPro" id="IPR009075">
    <property type="entry name" value="AcylCo_DH/oxidase_C"/>
</dbReference>
<dbReference type="FunFam" id="2.40.110.10:FF:000002">
    <property type="entry name" value="Acyl-CoA dehydrogenase fadE12"/>
    <property type="match status" value="1"/>
</dbReference>
<evidence type="ECO:0000256" key="6">
    <source>
        <dbReference type="ARBA" id="ARBA00023002"/>
    </source>
</evidence>
<keyword evidence="5" id="KW-0007">Acetylation</keyword>
<evidence type="ECO:0000256" key="2">
    <source>
        <dbReference type="ARBA" id="ARBA00009347"/>
    </source>
</evidence>
<dbReference type="Gene3D" id="1.20.140.10">
    <property type="entry name" value="Butyryl-CoA Dehydrogenase, subunit A, domain 3"/>
    <property type="match status" value="1"/>
</dbReference>
<name>A7S305_NEMVE</name>
<feature type="domain" description="Acyl-CoA dehydrogenase/oxidase C-terminal" evidence="7">
    <location>
        <begin position="864"/>
        <end position="1012"/>
    </location>
</feature>
<dbReference type="InterPro" id="IPR006091">
    <property type="entry name" value="Acyl-CoA_Oxase/DH_mid-dom"/>
</dbReference>
<evidence type="ECO:0000259" key="7">
    <source>
        <dbReference type="Pfam" id="PF00441"/>
    </source>
</evidence>
<evidence type="ECO:0000259" key="8">
    <source>
        <dbReference type="Pfam" id="PF01636"/>
    </source>
</evidence>
<evidence type="ECO:0000256" key="1">
    <source>
        <dbReference type="ARBA" id="ARBA00001974"/>
    </source>
</evidence>
<dbReference type="PANTHER" id="PTHR47829:SF3">
    <property type="entry name" value="AMINOGLYCOSIDE PHOSPHOTRANSFERASE DOMAIN-CONTAINING PROTEIN"/>
    <property type="match status" value="1"/>
</dbReference>
<dbReference type="Gene3D" id="3.90.1200.10">
    <property type="match status" value="1"/>
</dbReference>
<accession>A7S305</accession>
<evidence type="ECO:0000313" key="11">
    <source>
        <dbReference type="EMBL" id="EDO41871.1"/>
    </source>
</evidence>
<gene>
    <name evidence="11" type="ORF">NEMVEDRAFT_v1g102677</name>
</gene>
<dbReference type="HOGENOM" id="CLU_007526_2_1_1"/>
<evidence type="ECO:0000259" key="9">
    <source>
        <dbReference type="Pfam" id="PF02770"/>
    </source>
</evidence>
<evidence type="ECO:0000256" key="3">
    <source>
        <dbReference type="ARBA" id="ARBA00022630"/>
    </source>
</evidence>
<dbReference type="InterPro" id="IPR036412">
    <property type="entry name" value="HAD-like_sf"/>
</dbReference>
<dbReference type="InterPro" id="IPR002575">
    <property type="entry name" value="Aminoglycoside_PTrfase"/>
</dbReference>
<protein>
    <recommendedName>
        <fullName evidence="13">Acyl-CoA dehydrogenase family member 10</fullName>
    </recommendedName>
</protein>
<dbReference type="Pfam" id="PF02771">
    <property type="entry name" value="Acyl-CoA_dh_N"/>
    <property type="match status" value="1"/>
</dbReference>
<dbReference type="eggNOG" id="KOG3085">
    <property type="taxonomic scope" value="Eukaryota"/>
</dbReference>
<dbReference type="PANTHER" id="PTHR47829">
    <property type="entry name" value="HYDROLASE, PUTATIVE (AFU_ORTHOLOGUE AFUA_1G12880)-RELATED"/>
    <property type="match status" value="1"/>
</dbReference>
<dbReference type="eggNOG" id="KOG1469">
    <property type="taxonomic scope" value="Eukaryota"/>
</dbReference>
<dbReference type="CDD" id="cd02603">
    <property type="entry name" value="HAD_sEH-N_like"/>
    <property type="match status" value="1"/>
</dbReference>
<dbReference type="STRING" id="45351.A7S305"/>
<keyword evidence="4" id="KW-0274">FAD</keyword>
<dbReference type="Pfam" id="PF01636">
    <property type="entry name" value="APH"/>
    <property type="match status" value="1"/>
</dbReference>
<feature type="domain" description="Acyl-CoA oxidase/dehydrogenase middle" evidence="9">
    <location>
        <begin position="751"/>
        <end position="850"/>
    </location>
</feature>
<dbReference type="Proteomes" id="UP000001593">
    <property type="component" value="Unassembled WGS sequence"/>
</dbReference>
<dbReference type="SFLD" id="SFLDS00003">
    <property type="entry name" value="Haloacid_Dehalogenase"/>
    <property type="match status" value="1"/>
</dbReference>
<dbReference type="SUPFAM" id="SSF56645">
    <property type="entry name" value="Acyl-CoA dehydrogenase NM domain-like"/>
    <property type="match status" value="1"/>
</dbReference>
<dbReference type="InterPro" id="IPR046373">
    <property type="entry name" value="Acyl-CoA_Oxase/DH_mid-dom_sf"/>
</dbReference>
<proteinExistence type="inferred from homology"/>
<dbReference type="InParanoid" id="A7S305"/>
<evidence type="ECO:0000256" key="4">
    <source>
        <dbReference type="ARBA" id="ARBA00022827"/>
    </source>
</evidence>
<dbReference type="SUPFAM" id="SSF56112">
    <property type="entry name" value="Protein kinase-like (PK-like)"/>
    <property type="match status" value="1"/>
</dbReference>
<sequence length="1020" mass="113156">MLRYASTEADFKPKAVVFDMGGVVIPSPEATFNKFEDQQKLPRGSIVRAIKAAGDNGPWMQLELGNLLPKDFAPKFGRILQTMTRKYVDMGSFLEDIAESMIEPFPEMIAAIESIRENGLKTALITNNWLIDKNTSFLPVERSHFDVVVESAIEGYRKPDKNLYMKLMDRLNVKPEEIVFLDDMGMNLKTARHLGFKTIKVSDPITAIQELEEVLKFPLQGGVPGTSAVRKGHELSESNLASYLHKQLGLNQQGPPMIRQFKHGQSNPTYYIEFGGKRLVLRKKPPGKLLPSAHAVEREFRVMSAMASAGVPVPKLLVLCEDVSVLGTPFYVMEYTAGRIFKDPSLPGMTNEQRKEIYNAMSDVLHKIHSVDVDKAGLRDYGKTGSYVRRQVERWAKQYNASKTHEIPSMDKLIPWLTDNLPTNDTTTVVHGDFRLDNLIFHSTKPEVLAVLDWELSTLGDPISDLAYNCLQHHLPSTFPSLKGIADISPLSLGIPTDTEYMQIYCDKAGLPPVDNWNFYMAFSFFRVAAILQGVYKRALEGQASADNAKSVGLLAKGMADLAWKFASQENKRASMGATPQSSPTGQRMYSTITCSSRASSFSRTGLLPVSVSSLSPRAQGFYGDVKSFISGHILPIEHELLGIEASGNRWEIHPQVEELKACPNAKAKAAGLWNLFIPFETDPEGRYGPGLTNVEYAFICEEMGRCFPSSEVFNCSPPDTGNMEVLIRYGSDAQKEKWLEPLLDGRIRSCFAMTEPQVASSDAANIESSIRVDGDHYVLNGRKWWISGALDPRCKLAIFMGKTDPTAKRHQQQSMVLVPMDSEGVRIVRPLSVFGYDDAPAGHAELEFVNVRVPKENIILGPGRGFEIAQGRLGPGRIHHCMRLIGHAERSLELMVDRVQNRVAFGKPLAEQGTILSNIAASRIEIEQARLLTLKAAHLMDTVGNKIAAPEIAMIKVSAPHMAQRVIDRAMQAFGAAGLSADTPLAQFFSWARILRLADGPDEVHARAIAKMELKRSRK</sequence>
<organism evidence="11 12">
    <name type="scientific">Nematostella vectensis</name>
    <name type="common">Starlet sea anemone</name>
    <dbReference type="NCBI Taxonomy" id="45351"/>
    <lineage>
        <taxon>Eukaryota</taxon>
        <taxon>Metazoa</taxon>
        <taxon>Cnidaria</taxon>
        <taxon>Anthozoa</taxon>
        <taxon>Hexacorallia</taxon>
        <taxon>Actiniaria</taxon>
        <taxon>Edwardsiidae</taxon>
        <taxon>Nematostella</taxon>
    </lineage>
</organism>
<keyword evidence="12" id="KW-1185">Reference proteome</keyword>
<dbReference type="Gene3D" id="1.10.540.10">
    <property type="entry name" value="Acyl-CoA dehydrogenase/oxidase, N-terminal domain"/>
    <property type="match status" value="1"/>
</dbReference>
<dbReference type="InterPro" id="IPR052898">
    <property type="entry name" value="ACAD10-like"/>
</dbReference>
<dbReference type="InterPro" id="IPR011009">
    <property type="entry name" value="Kinase-like_dom_sf"/>
</dbReference>
<dbReference type="SFLD" id="SFLDG01129">
    <property type="entry name" value="C1.5:_HAD__Beta-PGM__Phosphata"/>
    <property type="match status" value="1"/>
</dbReference>
<dbReference type="PhylomeDB" id="A7S305"/>
<dbReference type="InterPro" id="IPR013786">
    <property type="entry name" value="AcylCoA_DH/ox_N"/>
</dbReference>
<comment type="cofactor">
    <cofactor evidence="1">
        <name>FAD</name>
        <dbReference type="ChEBI" id="CHEBI:57692"/>
    </cofactor>
</comment>
<dbReference type="Pfam" id="PF00702">
    <property type="entry name" value="Hydrolase"/>
    <property type="match status" value="1"/>
</dbReference>
<dbReference type="Pfam" id="PF02770">
    <property type="entry name" value="Acyl-CoA_dh_M"/>
    <property type="match status" value="1"/>
</dbReference>
<dbReference type="SUPFAM" id="SSF47203">
    <property type="entry name" value="Acyl-CoA dehydrogenase C-terminal domain-like"/>
    <property type="match status" value="1"/>
</dbReference>
<dbReference type="InterPro" id="IPR023214">
    <property type="entry name" value="HAD_sf"/>
</dbReference>